<proteinExistence type="predicted"/>
<evidence type="ECO:0000313" key="3">
    <source>
        <dbReference type="Proteomes" id="UP000678499"/>
    </source>
</evidence>
<evidence type="ECO:0000313" key="2">
    <source>
        <dbReference type="EMBL" id="CAD7278233.1"/>
    </source>
</evidence>
<dbReference type="Proteomes" id="UP000678499">
    <property type="component" value="Unassembled WGS sequence"/>
</dbReference>
<dbReference type="AlphaFoldDB" id="A0A7R9GF09"/>
<keyword evidence="1" id="KW-0732">Signal</keyword>
<dbReference type="EMBL" id="CAJPEX010001160">
    <property type="protein sequence ID" value="CAG0918385.1"/>
    <property type="molecule type" value="Genomic_DNA"/>
</dbReference>
<organism evidence="2">
    <name type="scientific">Notodromas monacha</name>
    <dbReference type="NCBI Taxonomy" id="399045"/>
    <lineage>
        <taxon>Eukaryota</taxon>
        <taxon>Metazoa</taxon>
        <taxon>Ecdysozoa</taxon>
        <taxon>Arthropoda</taxon>
        <taxon>Crustacea</taxon>
        <taxon>Oligostraca</taxon>
        <taxon>Ostracoda</taxon>
        <taxon>Podocopa</taxon>
        <taxon>Podocopida</taxon>
        <taxon>Cypridocopina</taxon>
        <taxon>Cypridoidea</taxon>
        <taxon>Cyprididae</taxon>
        <taxon>Notodromas</taxon>
    </lineage>
</organism>
<reference evidence="2" key="1">
    <citation type="submission" date="2020-11" db="EMBL/GenBank/DDBJ databases">
        <authorList>
            <person name="Tran Van P."/>
        </authorList>
    </citation>
    <scope>NUCLEOTIDE SEQUENCE</scope>
</reference>
<name>A0A7R9GF09_9CRUS</name>
<sequence length="274" mass="30190">MSSCCYCCCWASSSSALSALLLLLVIMIIGGAADGISVVVGDDDDGRGLSSNMEQYLLCPHLLSVKYGNSSGKDQPEDASAAAAASSTLPSCFFRGIWLLRVHSTEASNSDNNIHQYLLAGSKHCQARIQHHKKVKEATAKRFGSVKDWMTNSRMIVLFPEKNFQGTGLELRLEKNNSFSAEMVARKGDFYPKSSIIINSNWNIENVDGDMFCLLGEGELSLLPDWASEEYKPGPNVSFPAIFPGCYRRPLAVNMEPEEEPWRGVHFCHVLQLT</sequence>
<feature type="chain" id="PRO_5036210787" evidence="1">
    <location>
        <begin position="36"/>
        <end position="274"/>
    </location>
</feature>
<protein>
    <submittedName>
        <fullName evidence="2">Uncharacterized protein</fullName>
    </submittedName>
</protein>
<dbReference type="EMBL" id="OA883197">
    <property type="protein sequence ID" value="CAD7278233.1"/>
    <property type="molecule type" value="Genomic_DNA"/>
</dbReference>
<keyword evidence="3" id="KW-1185">Reference proteome</keyword>
<gene>
    <name evidence="2" type="ORF">NMOB1V02_LOCUS5943</name>
</gene>
<feature type="signal peptide" evidence="1">
    <location>
        <begin position="1"/>
        <end position="35"/>
    </location>
</feature>
<evidence type="ECO:0000256" key="1">
    <source>
        <dbReference type="SAM" id="SignalP"/>
    </source>
</evidence>
<accession>A0A7R9GF09</accession>